<sequence length="503" mass="58336">MKTNRSSGIILHITSLPGPFGMGDLGPEAYRFADKLQECGFVYWQLLPLNPVEAGMGYSPYSSTSAFAGNTMLISPELLVREGLLPAAALENLPVFPNEKVNYAAAFNLKEKLLRQAFETFRRKNLLEDAYNIFCRNHQFWLHDFALFTVLHEAHEKASWLEWPAEFRQRNPEALKALEKDSEAEISYIKFTQFLFYKQWQALREYGNQQGLFFFGDLPFYVSFDSAEVWAKPENFKLDADQKPVSVSGVPPDYFSETGQLWGTPIYNWEKLKAQKFDWWIKRLAHNLELFDVARLDHFRAFYDYWEVPATEKTAINGKWQYGPADDFFKTLQLEFPDMPFIAEDLGYVGQGVYDLRDRFNLPGMVVLQYGFSDDIATSVFALHNHRPNMIAYTGTHDNNTTIGWWKEEMKPEDRKRASQYLNETLTEENISLALIKATLMSVAELAIFPLQDLLNLDEKAIMNKPSIAEGNWQWRVTKEQLDSIDEKYWQELLALYGRLPKE</sequence>
<dbReference type="NCBIfam" id="NF011080">
    <property type="entry name" value="PRK14508.1-3"/>
    <property type="match status" value="1"/>
</dbReference>
<dbReference type="EMBL" id="JAEHFX010000003">
    <property type="protein sequence ID" value="MBK0402988.1"/>
    <property type="molecule type" value="Genomic_DNA"/>
</dbReference>
<dbReference type="RefSeq" id="WP_200505734.1">
    <property type="nucleotide sequence ID" value="NZ_JAEHFX010000003.1"/>
</dbReference>
<dbReference type="GO" id="GO:0004134">
    <property type="term" value="F:4-alpha-glucanotransferase activity"/>
    <property type="evidence" value="ECO:0007669"/>
    <property type="project" value="UniProtKB-EC"/>
</dbReference>
<reference evidence="11 12" key="1">
    <citation type="submission" date="2020-12" db="EMBL/GenBank/DDBJ databases">
        <title>Bacterial novel species Adhaeribacter sp. BT258 isolated from soil.</title>
        <authorList>
            <person name="Jung H.-Y."/>
        </authorList>
    </citation>
    <scope>NUCLEOTIDE SEQUENCE [LARGE SCALE GENOMIC DNA]</scope>
    <source>
        <strain evidence="11 12">BT258</strain>
    </source>
</reference>
<dbReference type="InterPro" id="IPR003385">
    <property type="entry name" value="Glyco_hydro_77"/>
</dbReference>
<keyword evidence="5 10" id="KW-0328">Glycosyltransferase</keyword>
<dbReference type="Gene3D" id="3.20.20.80">
    <property type="entry name" value="Glycosidases"/>
    <property type="match status" value="1"/>
</dbReference>
<evidence type="ECO:0000256" key="3">
    <source>
        <dbReference type="ARBA" id="ARBA00012560"/>
    </source>
</evidence>
<gene>
    <name evidence="11" type="primary">malQ</name>
    <name evidence="11" type="ORF">I5M27_08310</name>
</gene>
<dbReference type="SUPFAM" id="SSF51445">
    <property type="entry name" value="(Trans)glycosidases"/>
    <property type="match status" value="1"/>
</dbReference>
<evidence type="ECO:0000256" key="7">
    <source>
        <dbReference type="ARBA" id="ARBA00023277"/>
    </source>
</evidence>
<evidence type="ECO:0000313" key="12">
    <source>
        <dbReference type="Proteomes" id="UP000644147"/>
    </source>
</evidence>
<dbReference type="Pfam" id="PF02446">
    <property type="entry name" value="Glyco_hydro_77"/>
    <property type="match status" value="1"/>
</dbReference>
<comment type="caution">
    <text evidence="11">The sequence shown here is derived from an EMBL/GenBank/DDBJ whole genome shotgun (WGS) entry which is preliminary data.</text>
</comment>
<dbReference type="NCBIfam" id="NF011079">
    <property type="entry name" value="PRK14508.1-2"/>
    <property type="match status" value="1"/>
</dbReference>
<evidence type="ECO:0000256" key="2">
    <source>
        <dbReference type="ARBA" id="ARBA00005684"/>
    </source>
</evidence>
<evidence type="ECO:0000256" key="1">
    <source>
        <dbReference type="ARBA" id="ARBA00000439"/>
    </source>
</evidence>
<evidence type="ECO:0000256" key="5">
    <source>
        <dbReference type="ARBA" id="ARBA00022676"/>
    </source>
</evidence>
<evidence type="ECO:0000256" key="4">
    <source>
        <dbReference type="ARBA" id="ARBA00020295"/>
    </source>
</evidence>
<dbReference type="EC" id="2.4.1.25" evidence="3 10"/>
<dbReference type="PANTHER" id="PTHR32438:SF5">
    <property type="entry name" value="4-ALPHA-GLUCANOTRANSFERASE DPE1, CHLOROPLASTIC_AMYLOPLASTIC"/>
    <property type="match status" value="1"/>
</dbReference>
<dbReference type="NCBIfam" id="TIGR00217">
    <property type="entry name" value="malQ"/>
    <property type="match status" value="1"/>
</dbReference>
<comment type="catalytic activity">
    <reaction evidence="1 10">
        <text>Transfers a segment of a (1-&gt;4)-alpha-D-glucan to a new position in an acceptor, which may be glucose or a (1-&gt;4)-alpha-D-glucan.</text>
        <dbReference type="EC" id="2.4.1.25"/>
    </reaction>
</comment>
<proteinExistence type="inferred from homology"/>
<evidence type="ECO:0000256" key="6">
    <source>
        <dbReference type="ARBA" id="ARBA00022679"/>
    </source>
</evidence>
<evidence type="ECO:0000256" key="10">
    <source>
        <dbReference type="RuleBase" id="RU361207"/>
    </source>
</evidence>
<evidence type="ECO:0000256" key="8">
    <source>
        <dbReference type="ARBA" id="ARBA00031423"/>
    </source>
</evidence>
<evidence type="ECO:0000313" key="11">
    <source>
        <dbReference type="EMBL" id="MBK0402988.1"/>
    </source>
</evidence>
<keyword evidence="6 10" id="KW-0808">Transferase</keyword>
<name>A0ABS1C0Q9_9BACT</name>
<accession>A0ABS1C0Q9</accession>
<organism evidence="11 12">
    <name type="scientific">Adhaeribacter terrigena</name>
    <dbReference type="NCBI Taxonomy" id="2793070"/>
    <lineage>
        <taxon>Bacteria</taxon>
        <taxon>Pseudomonadati</taxon>
        <taxon>Bacteroidota</taxon>
        <taxon>Cytophagia</taxon>
        <taxon>Cytophagales</taxon>
        <taxon>Hymenobacteraceae</taxon>
        <taxon>Adhaeribacter</taxon>
    </lineage>
</organism>
<comment type="similarity">
    <text evidence="2 10">Belongs to the disproportionating enzyme family.</text>
</comment>
<evidence type="ECO:0000256" key="9">
    <source>
        <dbReference type="ARBA" id="ARBA00031501"/>
    </source>
</evidence>
<dbReference type="PANTHER" id="PTHR32438">
    <property type="entry name" value="4-ALPHA-GLUCANOTRANSFERASE DPE1, CHLOROPLASTIC/AMYLOPLASTIC"/>
    <property type="match status" value="1"/>
</dbReference>
<dbReference type="InterPro" id="IPR017853">
    <property type="entry name" value="GH"/>
</dbReference>
<keyword evidence="7 10" id="KW-0119">Carbohydrate metabolism</keyword>
<protein>
    <recommendedName>
        <fullName evidence="4 10">4-alpha-glucanotransferase</fullName>
        <ecNumber evidence="3 10">2.4.1.25</ecNumber>
    </recommendedName>
    <alternativeName>
        <fullName evidence="8 10">Amylomaltase</fullName>
    </alternativeName>
    <alternativeName>
        <fullName evidence="9 10">Disproportionating enzyme</fullName>
    </alternativeName>
</protein>
<keyword evidence="12" id="KW-1185">Reference proteome</keyword>
<dbReference type="Proteomes" id="UP000644147">
    <property type="component" value="Unassembled WGS sequence"/>
</dbReference>